<feature type="domain" description="Myb-like" evidence="8">
    <location>
        <begin position="9"/>
        <end position="121"/>
    </location>
</feature>
<dbReference type="PANTHER" id="PTHR47999">
    <property type="entry name" value="TRANSCRIPTION FACTOR MYB8-RELATED-RELATED"/>
    <property type="match status" value="1"/>
</dbReference>
<dbReference type="InterPro" id="IPR009057">
    <property type="entry name" value="Homeodomain-like_sf"/>
</dbReference>
<evidence type="ECO:0000256" key="4">
    <source>
        <dbReference type="ARBA" id="ARBA00023125"/>
    </source>
</evidence>
<evidence type="ECO:0000313" key="10">
    <source>
        <dbReference type="EMBL" id="KAL2531663.1"/>
    </source>
</evidence>
<evidence type="ECO:0000256" key="6">
    <source>
        <dbReference type="ARBA" id="ARBA00023163"/>
    </source>
</evidence>
<keyword evidence="11" id="KW-1185">Reference proteome</keyword>
<evidence type="ECO:0000256" key="5">
    <source>
        <dbReference type="ARBA" id="ARBA00023159"/>
    </source>
</evidence>
<dbReference type="InterPro" id="IPR017930">
    <property type="entry name" value="Myb_dom"/>
</dbReference>
<proteinExistence type="predicted"/>
<dbReference type="InterPro" id="IPR015495">
    <property type="entry name" value="Myb_TF_plants"/>
</dbReference>
<keyword evidence="6" id="KW-0804">Transcription</keyword>
<evidence type="ECO:0000256" key="1">
    <source>
        <dbReference type="ARBA" id="ARBA00004123"/>
    </source>
</evidence>
<evidence type="ECO:0000256" key="7">
    <source>
        <dbReference type="ARBA" id="ARBA00023242"/>
    </source>
</evidence>
<name>A0ABD1V515_9LAMI</name>
<evidence type="ECO:0000259" key="8">
    <source>
        <dbReference type="PROSITE" id="PS50090"/>
    </source>
</evidence>
<evidence type="ECO:0000313" key="11">
    <source>
        <dbReference type="Proteomes" id="UP001604336"/>
    </source>
</evidence>
<dbReference type="PROSITE" id="PS51294">
    <property type="entry name" value="HTH_MYB"/>
    <property type="match status" value="2"/>
</dbReference>
<keyword evidence="7" id="KW-0539">Nucleus</keyword>
<dbReference type="Pfam" id="PF00249">
    <property type="entry name" value="Myb_DNA-binding"/>
    <property type="match status" value="2"/>
</dbReference>
<evidence type="ECO:0000256" key="2">
    <source>
        <dbReference type="ARBA" id="ARBA00022737"/>
    </source>
</evidence>
<evidence type="ECO:0000259" key="9">
    <source>
        <dbReference type="PROSITE" id="PS51294"/>
    </source>
</evidence>
<dbReference type="SUPFAM" id="SSF46689">
    <property type="entry name" value="Homeodomain-like"/>
    <property type="match status" value="1"/>
</dbReference>
<dbReference type="AlphaFoldDB" id="A0ABD1V515"/>
<keyword evidence="2" id="KW-0677">Repeat</keyword>
<dbReference type="PANTHER" id="PTHR47999:SF24">
    <property type="entry name" value="TRANSCRIPTION FACTOR MYB90"/>
    <property type="match status" value="1"/>
</dbReference>
<dbReference type="Gene3D" id="1.10.10.60">
    <property type="entry name" value="Homeodomain-like"/>
    <property type="match status" value="2"/>
</dbReference>
<protein>
    <submittedName>
        <fullName evidence="10">Transcription factor</fullName>
    </submittedName>
</protein>
<organism evidence="10 11">
    <name type="scientific">Abeliophyllum distichum</name>
    <dbReference type="NCBI Taxonomy" id="126358"/>
    <lineage>
        <taxon>Eukaryota</taxon>
        <taxon>Viridiplantae</taxon>
        <taxon>Streptophyta</taxon>
        <taxon>Embryophyta</taxon>
        <taxon>Tracheophyta</taxon>
        <taxon>Spermatophyta</taxon>
        <taxon>Magnoliopsida</taxon>
        <taxon>eudicotyledons</taxon>
        <taxon>Gunneridae</taxon>
        <taxon>Pentapetalae</taxon>
        <taxon>asterids</taxon>
        <taxon>lamiids</taxon>
        <taxon>Lamiales</taxon>
        <taxon>Oleaceae</taxon>
        <taxon>Forsythieae</taxon>
        <taxon>Abeliophyllum</taxon>
    </lineage>
</organism>
<dbReference type="SMART" id="SM00717">
    <property type="entry name" value="SANT"/>
    <property type="match status" value="1"/>
</dbReference>
<accession>A0ABD1V515</accession>
<comment type="subcellular location">
    <subcellularLocation>
        <location evidence="1">Nucleus</location>
    </subcellularLocation>
</comment>
<keyword evidence="3" id="KW-0805">Transcription regulation</keyword>
<dbReference type="GO" id="GO:0003677">
    <property type="term" value="F:DNA binding"/>
    <property type="evidence" value="ECO:0007669"/>
    <property type="project" value="UniProtKB-KW"/>
</dbReference>
<dbReference type="GO" id="GO:0005634">
    <property type="term" value="C:nucleus"/>
    <property type="evidence" value="ECO:0007669"/>
    <property type="project" value="UniProtKB-SubCell"/>
</dbReference>
<comment type="caution">
    <text evidence="10">The sequence shown here is derived from an EMBL/GenBank/DDBJ whole genome shotgun (WGS) entry which is preliminary data.</text>
</comment>
<feature type="domain" description="HTH myb-type" evidence="9">
    <location>
        <begin position="8"/>
        <end position="41"/>
    </location>
</feature>
<dbReference type="PROSITE" id="PS50090">
    <property type="entry name" value="MYB_LIKE"/>
    <property type="match status" value="1"/>
</dbReference>
<evidence type="ECO:0000256" key="3">
    <source>
        <dbReference type="ARBA" id="ARBA00023015"/>
    </source>
</evidence>
<gene>
    <name evidence="10" type="ORF">Adt_05014</name>
</gene>
<dbReference type="CDD" id="cd00167">
    <property type="entry name" value="SANT"/>
    <property type="match status" value="1"/>
</dbReference>
<sequence>MASSLLGVRKGAWTEEEDNLLRKCIVKYGEGKWNQVPLRAGIASAYTVVLETPPHAKARYIFIKGLKLNTFSFLKSPYLIFLLSVGLNRCRKSCRLRWSLIAGRLPGRTANDVKNHWNTHLQKKLLVAQTQGTDKPRITTGSSILIKPKPRTFSKPTTFLIENTTFEPNIWTNENSSSPKAIDDSIKWWNNLFETKENGEGTTLSNGLSLGLLEDLCLDKNIWEILSSDQTLMQ</sequence>
<reference evidence="11" key="1">
    <citation type="submission" date="2024-07" db="EMBL/GenBank/DDBJ databases">
        <title>Two chromosome-level genome assemblies of Korean endemic species Abeliophyllum distichum and Forsythia ovata (Oleaceae).</title>
        <authorList>
            <person name="Jang H."/>
        </authorList>
    </citation>
    <scope>NUCLEOTIDE SEQUENCE [LARGE SCALE GENOMIC DNA]</scope>
</reference>
<dbReference type="Proteomes" id="UP001604336">
    <property type="component" value="Unassembled WGS sequence"/>
</dbReference>
<dbReference type="InterPro" id="IPR001005">
    <property type="entry name" value="SANT/Myb"/>
</dbReference>
<keyword evidence="4" id="KW-0238">DNA-binding</keyword>
<feature type="domain" description="HTH myb-type" evidence="9">
    <location>
        <begin position="97"/>
        <end position="125"/>
    </location>
</feature>
<keyword evidence="5" id="KW-0010">Activator</keyword>
<dbReference type="EMBL" id="JBFOLK010000002">
    <property type="protein sequence ID" value="KAL2531663.1"/>
    <property type="molecule type" value="Genomic_DNA"/>
</dbReference>